<dbReference type="InterPro" id="IPR001264">
    <property type="entry name" value="Glyco_trans_51"/>
</dbReference>
<accession>A0A1X7AEW1</accession>
<dbReference type="FunFam" id="1.10.3810.10:FF:000003">
    <property type="entry name" value="Penicillin-binding protein 1a"/>
    <property type="match status" value="1"/>
</dbReference>
<evidence type="ECO:0000259" key="31">
    <source>
        <dbReference type="Pfam" id="PF00912"/>
    </source>
</evidence>
<dbReference type="Pfam" id="PF00905">
    <property type="entry name" value="Transpeptidase"/>
    <property type="match status" value="1"/>
</dbReference>
<keyword evidence="10" id="KW-0121">Carboxypeptidase</keyword>
<dbReference type="SUPFAM" id="SSF56601">
    <property type="entry name" value="beta-lactamase/transpeptidase-like"/>
    <property type="match status" value="1"/>
</dbReference>
<keyword evidence="18" id="KW-0573">Peptidoglycan synthesis</keyword>
<evidence type="ECO:0000256" key="3">
    <source>
        <dbReference type="ARBA" id="ARBA00004752"/>
    </source>
</evidence>
<dbReference type="InterPro" id="IPR001460">
    <property type="entry name" value="PCN-bd_Tpept"/>
</dbReference>
<dbReference type="AlphaFoldDB" id="A0A1X7AEW1"/>
<evidence type="ECO:0000313" key="34">
    <source>
        <dbReference type="Proteomes" id="UP000196573"/>
    </source>
</evidence>
<evidence type="ECO:0000256" key="25">
    <source>
        <dbReference type="ARBA" id="ARBA00044770"/>
    </source>
</evidence>
<dbReference type="GO" id="GO:0008955">
    <property type="term" value="F:peptidoglycan glycosyltransferase activity"/>
    <property type="evidence" value="ECO:0007669"/>
    <property type="project" value="UniProtKB-EC"/>
</dbReference>
<evidence type="ECO:0000256" key="17">
    <source>
        <dbReference type="ARBA" id="ARBA00022968"/>
    </source>
</evidence>
<dbReference type="GO" id="GO:0005886">
    <property type="term" value="C:plasma membrane"/>
    <property type="evidence" value="ECO:0007669"/>
    <property type="project" value="UniProtKB-SubCell"/>
</dbReference>
<evidence type="ECO:0000256" key="8">
    <source>
        <dbReference type="ARBA" id="ARBA00022475"/>
    </source>
</evidence>
<reference evidence="33 34" key="1">
    <citation type="submission" date="2017-03" db="EMBL/GenBank/DDBJ databases">
        <authorList>
            <person name="Afonso C.L."/>
            <person name="Miller P.J."/>
            <person name="Scott M.A."/>
            <person name="Spackman E."/>
            <person name="Goraichik I."/>
            <person name="Dimitrov K.M."/>
            <person name="Suarez D.L."/>
            <person name="Swayne D.E."/>
        </authorList>
    </citation>
    <scope>NUCLEOTIDE SEQUENCE [LARGE SCALE GENOMIC DNA]</scope>
    <source>
        <strain evidence="33">SB41UT1</strain>
    </source>
</reference>
<keyword evidence="8" id="KW-1003">Cell membrane</keyword>
<evidence type="ECO:0000259" key="32">
    <source>
        <dbReference type="Pfam" id="PF17092"/>
    </source>
</evidence>
<gene>
    <name evidence="33" type="primary">mrcA</name>
    <name evidence="33" type="ORF">EHSB41UT_00575</name>
</gene>
<dbReference type="InterPro" id="IPR012338">
    <property type="entry name" value="Beta-lactam/transpept-like"/>
</dbReference>
<dbReference type="GO" id="GO:0071555">
    <property type="term" value="P:cell wall organization"/>
    <property type="evidence" value="ECO:0007669"/>
    <property type="project" value="UniProtKB-KW"/>
</dbReference>
<keyword evidence="17" id="KW-0735">Signal-anchor</keyword>
<evidence type="ECO:0000256" key="1">
    <source>
        <dbReference type="ARBA" id="ARBA00002624"/>
    </source>
</evidence>
<keyword evidence="13" id="KW-0808">Transferase</keyword>
<evidence type="ECO:0000256" key="24">
    <source>
        <dbReference type="ARBA" id="ARBA00034000"/>
    </source>
</evidence>
<organism evidence="33 34">
    <name type="scientific">Parendozoicomonas haliclonae</name>
    <dbReference type="NCBI Taxonomy" id="1960125"/>
    <lineage>
        <taxon>Bacteria</taxon>
        <taxon>Pseudomonadati</taxon>
        <taxon>Pseudomonadota</taxon>
        <taxon>Gammaproteobacteria</taxon>
        <taxon>Oceanospirillales</taxon>
        <taxon>Endozoicomonadaceae</taxon>
        <taxon>Parendozoicomonas</taxon>
    </lineage>
</organism>
<comment type="pathway">
    <text evidence="27">Glycan biosynthesis.</text>
</comment>
<feature type="region of interest" description="Disordered" evidence="28">
    <location>
        <begin position="808"/>
        <end position="835"/>
    </location>
</feature>
<dbReference type="Proteomes" id="UP000196573">
    <property type="component" value="Unassembled WGS sequence"/>
</dbReference>
<evidence type="ECO:0000256" key="6">
    <source>
        <dbReference type="ARBA" id="ARBA00012448"/>
    </source>
</evidence>
<keyword evidence="11" id="KW-0645">Protease</keyword>
<dbReference type="InterPro" id="IPR050396">
    <property type="entry name" value="Glycosyltr_51/Transpeptidase"/>
</dbReference>
<dbReference type="PANTHER" id="PTHR32282">
    <property type="entry name" value="BINDING PROTEIN TRANSPEPTIDASE, PUTATIVE-RELATED"/>
    <property type="match status" value="1"/>
</dbReference>
<proteinExistence type="inferred from homology"/>
<protein>
    <recommendedName>
        <fullName evidence="7">Penicillin-binding protein 1A</fullName>
        <ecNumber evidence="25">2.4.99.28</ecNumber>
        <ecNumber evidence="6">3.4.16.4</ecNumber>
    </recommendedName>
</protein>
<dbReference type="Gene3D" id="1.10.3810.10">
    <property type="entry name" value="Biosynthetic peptidoglycan transglycosylase-like"/>
    <property type="match status" value="1"/>
</dbReference>
<keyword evidence="15" id="KW-0378">Hydrolase</keyword>
<keyword evidence="23" id="KW-0961">Cell wall biogenesis/degradation</keyword>
<keyword evidence="21" id="KW-0046">Antibiotic resistance</keyword>
<feature type="domain" description="Penicillin-binding protein transpeptidase" evidence="30">
    <location>
        <begin position="426"/>
        <end position="601"/>
    </location>
</feature>
<dbReference type="GO" id="GO:0009002">
    <property type="term" value="F:serine-type D-Ala-D-Ala carboxypeptidase activity"/>
    <property type="evidence" value="ECO:0007669"/>
    <property type="project" value="UniProtKB-EC"/>
</dbReference>
<evidence type="ECO:0000256" key="29">
    <source>
        <dbReference type="SAM" id="Phobius"/>
    </source>
</evidence>
<evidence type="ECO:0000256" key="23">
    <source>
        <dbReference type="ARBA" id="ARBA00023316"/>
    </source>
</evidence>
<comment type="subcellular location">
    <subcellularLocation>
        <location evidence="2">Cell inner membrane</location>
        <topology evidence="2">Single-pass type II membrane protein</topology>
    </subcellularLocation>
</comment>
<feature type="transmembrane region" description="Helical" evidence="29">
    <location>
        <begin position="12"/>
        <end position="33"/>
    </location>
</feature>
<dbReference type="GO" id="GO:0008360">
    <property type="term" value="P:regulation of cell shape"/>
    <property type="evidence" value="ECO:0007669"/>
    <property type="project" value="UniProtKB-KW"/>
</dbReference>
<evidence type="ECO:0000313" key="33">
    <source>
        <dbReference type="EMBL" id="SMA35918.1"/>
    </source>
</evidence>
<evidence type="ECO:0000256" key="20">
    <source>
        <dbReference type="ARBA" id="ARBA00023136"/>
    </source>
</evidence>
<evidence type="ECO:0000256" key="27">
    <source>
        <dbReference type="ARBA" id="ARBA00060592"/>
    </source>
</evidence>
<sequence>MKKAVSVIRFGLWCALAVFSGTLLIGSSAYLFLSPSLPSVDSLRDINFQTPLRIYSADNKLIAEFGEKRRTPVDFEQVPKELIDAFLAAEDDRFYSHNGVDIVGLARATVQLVSTGSIQSGGSTITMQVAKNFFLSHERVFSRKFNEILLALEIERKLSKQEIMELYLNKIYLGNRAYGIEAAAQVYYGKTIQELTLPQMAMIAGLPKAPSRYNPLVNLTRALERRDWILGRMKTLGMISEPQYTFAVNTPPTATFHGLPVELEAPYVAEMVRMEVIEKLGTAAYTDGYKVYTTINSAQQKAANLAIDKGLQAYDERHGFRGPELQLGESLEIWQQTLKNTSPIGSLEPVVVTEVHEDRAILMLRDGSPAVMDFEQMKWAKPYIDVNRQGKAPKQPSDIVAVGDLIRVRHIDGTVRLSQLPEAQAAIVAMQPKDGAITAIVGGFNFYDSKYNRVTQANRQVGSAFKPFIYTAAINKGMTAATLINDAPVVFNDDQLESHWRPQNDNQKFYGPTRLRKGLYRSRNLVSIRILQRTGIDYTLDLIEQLGMPRDKMPDNLSLSLGSAGITPMELATGYTVLANGGFRIEPYIIQHIDQLDKTIYQADPLIACRNCDETPEAETSSAQTIPAEEGFAAGFSEEGLTLESILEENPINPDGSLTTTDPKELLKSVKKAPRVMDERVNYIVYDMMKDVITEGTGRRAKALNRNDLAGKTGTTNDQRDVWFSGFNPELQATVWMGFDQPKTLGRWEYGANAALPVWIDFMKVALANKPETSLPQPDGIVTMKINPETGKPARPDETNAIFEVFRTENAPKPEFEDEETSTNDNGDFNPGDIF</sequence>
<evidence type="ECO:0000256" key="15">
    <source>
        <dbReference type="ARBA" id="ARBA00022801"/>
    </source>
</evidence>
<keyword evidence="12" id="KW-0328">Glycosyltransferase</keyword>
<comment type="catalytic activity">
    <reaction evidence="26">
        <text>[GlcNAc-(1-&gt;4)-Mur2Ac(oyl-L-Ala-gamma-D-Glu-L-Lys-D-Ala-D-Ala)](n)-di-trans,octa-cis-undecaprenyl diphosphate + beta-D-GlcNAc-(1-&gt;4)-Mur2Ac(oyl-L-Ala-gamma-D-Glu-L-Lys-D-Ala-D-Ala)-di-trans,octa-cis-undecaprenyl diphosphate = [GlcNAc-(1-&gt;4)-Mur2Ac(oyl-L-Ala-gamma-D-Glu-L-Lys-D-Ala-D-Ala)](n+1)-di-trans,octa-cis-undecaprenyl diphosphate + di-trans,octa-cis-undecaprenyl diphosphate + H(+)</text>
        <dbReference type="Rhea" id="RHEA:23708"/>
        <dbReference type="Rhea" id="RHEA-COMP:9602"/>
        <dbReference type="Rhea" id="RHEA-COMP:9603"/>
        <dbReference type="ChEBI" id="CHEBI:15378"/>
        <dbReference type="ChEBI" id="CHEBI:58405"/>
        <dbReference type="ChEBI" id="CHEBI:60033"/>
        <dbReference type="ChEBI" id="CHEBI:78435"/>
        <dbReference type="EC" id="2.4.99.28"/>
    </reaction>
</comment>
<keyword evidence="14 29" id="KW-0812">Transmembrane</keyword>
<evidence type="ECO:0000256" key="14">
    <source>
        <dbReference type="ARBA" id="ARBA00022692"/>
    </source>
</evidence>
<keyword evidence="19 29" id="KW-1133">Transmembrane helix</keyword>
<dbReference type="RefSeq" id="WP_087106670.1">
    <property type="nucleotide sequence ID" value="NZ_CBCSCN010000004.1"/>
</dbReference>
<dbReference type="Gene3D" id="3.40.710.10">
    <property type="entry name" value="DD-peptidase/beta-lactamase superfamily"/>
    <property type="match status" value="3"/>
</dbReference>
<evidence type="ECO:0000256" key="11">
    <source>
        <dbReference type="ARBA" id="ARBA00022670"/>
    </source>
</evidence>
<evidence type="ECO:0000259" key="30">
    <source>
        <dbReference type="Pfam" id="PF00905"/>
    </source>
</evidence>
<feature type="domain" description="Penicillin-binding protein OB-like" evidence="32">
    <location>
        <begin position="320"/>
        <end position="423"/>
    </location>
</feature>
<keyword evidence="20 29" id="KW-0472">Membrane</keyword>
<keyword evidence="16" id="KW-0133">Cell shape</keyword>
<dbReference type="GO" id="GO:0009252">
    <property type="term" value="P:peptidoglycan biosynthetic process"/>
    <property type="evidence" value="ECO:0007669"/>
    <property type="project" value="UniProtKB-UniPathway"/>
</dbReference>
<evidence type="ECO:0000256" key="4">
    <source>
        <dbReference type="ARBA" id="ARBA00007090"/>
    </source>
</evidence>
<evidence type="ECO:0000256" key="18">
    <source>
        <dbReference type="ARBA" id="ARBA00022984"/>
    </source>
</evidence>
<evidence type="ECO:0000256" key="12">
    <source>
        <dbReference type="ARBA" id="ARBA00022676"/>
    </source>
</evidence>
<evidence type="ECO:0000256" key="10">
    <source>
        <dbReference type="ARBA" id="ARBA00022645"/>
    </source>
</evidence>
<keyword evidence="22" id="KW-0511">Multifunctional enzyme</keyword>
<evidence type="ECO:0000256" key="13">
    <source>
        <dbReference type="ARBA" id="ARBA00022679"/>
    </source>
</evidence>
<comment type="catalytic activity">
    <reaction evidence="24">
        <text>Preferential cleavage: (Ac)2-L-Lys-D-Ala-|-D-Ala. Also transpeptidation of peptidyl-alanyl moieties that are N-acyl substituents of D-alanine.</text>
        <dbReference type="EC" id="3.4.16.4"/>
    </reaction>
</comment>
<feature type="domain" description="Glycosyl transferase family 51" evidence="31">
    <location>
        <begin position="59"/>
        <end position="234"/>
    </location>
</feature>
<dbReference type="Gene3D" id="2.40.50.140">
    <property type="entry name" value="Nucleic acid-binding proteins"/>
    <property type="match status" value="1"/>
</dbReference>
<dbReference type="InterPro" id="IPR012340">
    <property type="entry name" value="NA-bd_OB-fold"/>
</dbReference>
<dbReference type="PANTHER" id="PTHR32282:SF27">
    <property type="entry name" value="PENICILLIN-BINDING PROTEIN 1A"/>
    <property type="match status" value="1"/>
</dbReference>
<evidence type="ECO:0000256" key="22">
    <source>
        <dbReference type="ARBA" id="ARBA00023268"/>
    </source>
</evidence>
<evidence type="ECO:0000256" key="7">
    <source>
        <dbReference type="ARBA" id="ARBA00018638"/>
    </source>
</evidence>
<name>A0A1X7AEW1_9GAMM</name>
<comment type="pathway">
    <text evidence="3">Cell wall biogenesis; peptidoglycan biosynthesis.</text>
</comment>
<dbReference type="EC" id="2.4.99.28" evidence="25"/>
<comment type="similarity">
    <text evidence="5">In the N-terminal section; belongs to the glycosyltransferase 51 family.</text>
</comment>
<dbReference type="Pfam" id="PF00912">
    <property type="entry name" value="Transgly"/>
    <property type="match status" value="1"/>
</dbReference>
<dbReference type="InterPro" id="IPR036950">
    <property type="entry name" value="PBP_transglycosylase"/>
</dbReference>
<dbReference type="EMBL" id="FWPT01000001">
    <property type="protein sequence ID" value="SMA35918.1"/>
    <property type="molecule type" value="Genomic_DNA"/>
</dbReference>
<dbReference type="NCBIfam" id="TIGR02074">
    <property type="entry name" value="PBP_1a_fam"/>
    <property type="match status" value="1"/>
</dbReference>
<evidence type="ECO:0000256" key="21">
    <source>
        <dbReference type="ARBA" id="ARBA00023251"/>
    </source>
</evidence>
<dbReference type="OrthoDB" id="9766909at2"/>
<comment type="similarity">
    <text evidence="4">In the C-terminal section; belongs to the transpeptidase family.</text>
</comment>
<dbReference type="EC" id="3.4.16.4" evidence="6"/>
<evidence type="ECO:0000256" key="2">
    <source>
        <dbReference type="ARBA" id="ARBA00004249"/>
    </source>
</evidence>
<dbReference type="Pfam" id="PF17092">
    <property type="entry name" value="PCB_OB"/>
    <property type="match status" value="1"/>
</dbReference>
<dbReference type="GO" id="GO:0030288">
    <property type="term" value="C:outer membrane-bounded periplasmic space"/>
    <property type="evidence" value="ECO:0007669"/>
    <property type="project" value="TreeGrafter"/>
</dbReference>
<evidence type="ECO:0000256" key="16">
    <source>
        <dbReference type="ARBA" id="ARBA00022960"/>
    </source>
</evidence>
<dbReference type="UniPathway" id="UPA00219"/>
<evidence type="ECO:0000256" key="5">
    <source>
        <dbReference type="ARBA" id="ARBA00007739"/>
    </source>
</evidence>
<comment type="function">
    <text evidence="1">Cell wall formation. Synthesis of cross-linked peptidoglycan from the lipid intermediates. The enzyme has a penicillin-insensitive transglycosylase N-terminal domain (formation of linear glycan strands) and a penicillin-sensitive transpeptidase C-terminal domain (cross-linking of the peptide subunits).</text>
</comment>
<dbReference type="GO" id="GO:0006508">
    <property type="term" value="P:proteolysis"/>
    <property type="evidence" value="ECO:0007669"/>
    <property type="project" value="UniProtKB-KW"/>
</dbReference>
<evidence type="ECO:0000256" key="28">
    <source>
        <dbReference type="SAM" id="MobiDB-lite"/>
    </source>
</evidence>
<dbReference type="GO" id="GO:0008658">
    <property type="term" value="F:penicillin binding"/>
    <property type="evidence" value="ECO:0007669"/>
    <property type="project" value="InterPro"/>
</dbReference>
<keyword evidence="9" id="KW-0997">Cell inner membrane</keyword>
<dbReference type="InterPro" id="IPR023346">
    <property type="entry name" value="Lysozyme-like_dom_sf"/>
</dbReference>
<dbReference type="GO" id="GO:0046677">
    <property type="term" value="P:response to antibiotic"/>
    <property type="evidence" value="ECO:0007669"/>
    <property type="project" value="UniProtKB-KW"/>
</dbReference>
<evidence type="ECO:0000256" key="9">
    <source>
        <dbReference type="ARBA" id="ARBA00022519"/>
    </source>
</evidence>
<evidence type="ECO:0000256" key="19">
    <source>
        <dbReference type="ARBA" id="ARBA00022989"/>
    </source>
</evidence>
<evidence type="ECO:0000256" key="26">
    <source>
        <dbReference type="ARBA" id="ARBA00049902"/>
    </source>
</evidence>
<dbReference type="InterPro" id="IPR031376">
    <property type="entry name" value="PCB_OB"/>
</dbReference>
<dbReference type="SUPFAM" id="SSF53955">
    <property type="entry name" value="Lysozyme-like"/>
    <property type="match status" value="1"/>
</dbReference>
<keyword evidence="34" id="KW-1185">Reference proteome</keyword>